<dbReference type="PANTHER" id="PTHR44591">
    <property type="entry name" value="STRESS RESPONSE REGULATOR PROTEIN 1"/>
    <property type="match status" value="1"/>
</dbReference>
<evidence type="ECO:0000313" key="4">
    <source>
        <dbReference type="EMBL" id="MCL9818079.1"/>
    </source>
</evidence>
<accession>A0AAE3FZB2</accession>
<reference evidence="4" key="1">
    <citation type="journal article" date="2022" name="Syst. Appl. Microbiol.">
        <title>Natronocalculus amylovorans gen. nov., sp. nov., and Natranaeroarchaeum aerophilus sp. nov., dominant culturable amylolytic natronoarchaea from hypersaline soda lakes in southwestern Siberia.</title>
        <authorList>
            <person name="Sorokin D.Y."/>
            <person name="Elcheninov A.G."/>
            <person name="Khizhniak T.V."/>
            <person name="Koenen M."/>
            <person name="Bale N.J."/>
            <person name="Damste J.S.S."/>
            <person name="Kublanov I.V."/>
        </authorList>
    </citation>
    <scope>NUCLEOTIDE SEQUENCE</scope>
    <source>
        <strain evidence="4">AArc-St2</strain>
    </source>
</reference>
<organism evidence="4 5">
    <name type="scientific">Natronocalculus amylovorans</name>
    <dbReference type="NCBI Taxonomy" id="2917812"/>
    <lineage>
        <taxon>Archaea</taxon>
        <taxon>Methanobacteriati</taxon>
        <taxon>Methanobacteriota</taxon>
        <taxon>Stenosarchaea group</taxon>
        <taxon>Halobacteria</taxon>
        <taxon>Halobacteriales</taxon>
        <taxon>Haloferacaceae</taxon>
        <taxon>Natronocalculus</taxon>
    </lineage>
</organism>
<feature type="modified residue" description="4-aspartylphosphate" evidence="2">
    <location>
        <position position="66"/>
    </location>
</feature>
<evidence type="ECO:0000256" key="2">
    <source>
        <dbReference type="PROSITE-ProRule" id="PRU00169"/>
    </source>
</evidence>
<sequence length="141" mass="16149">MLTGERPVTNVGNMKRDITILILDDEPALAEMYEIWLSELGETRVANTIDEAKRKMDESVDLVFLDRRLRHASGEEVLRWMRGQGFNCSVVMISAVDESVEMDIEYDKYLTKPVLKDEITTTAKQFITKAPQIGGQQKRRV</sequence>
<keyword evidence="1 2" id="KW-0597">Phosphoprotein</keyword>
<reference evidence="4" key="2">
    <citation type="submission" date="2022-02" db="EMBL/GenBank/DDBJ databases">
        <authorList>
            <person name="Elcheninov A.G."/>
            <person name="Sorokin D.Y."/>
            <person name="Kublanov I.V."/>
        </authorList>
    </citation>
    <scope>NUCLEOTIDE SEQUENCE</scope>
    <source>
        <strain evidence="4">AArc-St2</strain>
    </source>
</reference>
<dbReference type="InterPro" id="IPR001789">
    <property type="entry name" value="Sig_transdc_resp-reg_receiver"/>
</dbReference>
<dbReference type="Pfam" id="PF00072">
    <property type="entry name" value="Response_reg"/>
    <property type="match status" value="1"/>
</dbReference>
<comment type="caution">
    <text evidence="4">The sequence shown here is derived from an EMBL/GenBank/DDBJ whole genome shotgun (WGS) entry which is preliminary data.</text>
</comment>
<name>A0AAE3FZB2_9EURY</name>
<dbReference type="PANTHER" id="PTHR44591:SF23">
    <property type="entry name" value="CHEY SUBFAMILY"/>
    <property type="match status" value="1"/>
</dbReference>
<dbReference type="EMBL" id="JAKRVX010000007">
    <property type="protein sequence ID" value="MCL9818079.1"/>
    <property type="molecule type" value="Genomic_DNA"/>
</dbReference>
<dbReference type="SUPFAM" id="SSF52172">
    <property type="entry name" value="CheY-like"/>
    <property type="match status" value="1"/>
</dbReference>
<evidence type="ECO:0000256" key="1">
    <source>
        <dbReference type="ARBA" id="ARBA00022553"/>
    </source>
</evidence>
<dbReference type="SMART" id="SM00448">
    <property type="entry name" value="REC"/>
    <property type="match status" value="1"/>
</dbReference>
<dbReference type="InterPro" id="IPR050595">
    <property type="entry name" value="Bact_response_regulator"/>
</dbReference>
<dbReference type="RefSeq" id="WP_174655018.1">
    <property type="nucleotide sequence ID" value="NZ_JAKRVX010000007.1"/>
</dbReference>
<evidence type="ECO:0000259" key="3">
    <source>
        <dbReference type="PROSITE" id="PS50110"/>
    </source>
</evidence>
<protein>
    <submittedName>
        <fullName evidence="4">Response regulator</fullName>
    </submittedName>
</protein>
<evidence type="ECO:0000313" key="5">
    <source>
        <dbReference type="Proteomes" id="UP001203207"/>
    </source>
</evidence>
<dbReference type="Proteomes" id="UP001203207">
    <property type="component" value="Unassembled WGS sequence"/>
</dbReference>
<proteinExistence type="predicted"/>
<dbReference type="AlphaFoldDB" id="A0AAE3FZB2"/>
<keyword evidence="5" id="KW-1185">Reference proteome</keyword>
<gene>
    <name evidence="4" type="ORF">AArcSt2_14140</name>
</gene>
<dbReference type="InterPro" id="IPR011006">
    <property type="entry name" value="CheY-like_superfamily"/>
</dbReference>
<feature type="domain" description="Response regulatory" evidence="3">
    <location>
        <begin position="19"/>
        <end position="127"/>
    </location>
</feature>
<dbReference type="PROSITE" id="PS50110">
    <property type="entry name" value="RESPONSE_REGULATORY"/>
    <property type="match status" value="1"/>
</dbReference>
<dbReference type="GO" id="GO:0000160">
    <property type="term" value="P:phosphorelay signal transduction system"/>
    <property type="evidence" value="ECO:0007669"/>
    <property type="project" value="InterPro"/>
</dbReference>
<dbReference type="Gene3D" id="3.40.50.2300">
    <property type="match status" value="1"/>
</dbReference>